<evidence type="ECO:0000313" key="1">
    <source>
        <dbReference type="EMBL" id="KAL1873818.1"/>
    </source>
</evidence>
<proteinExistence type="predicted"/>
<gene>
    <name evidence="1" type="ORF">VTK73DRAFT_733</name>
</gene>
<name>A0ABR3XCZ3_9PEZI</name>
<comment type="caution">
    <text evidence="1">The sequence shown here is derived from an EMBL/GenBank/DDBJ whole genome shotgun (WGS) entry which is preliminary data.</text>
</comment>
<evidence type="ECO:0000313" key="2">
    <source>
        <dbReference type="Proteomes" id="UP001586593"/>
    </source>
</evidence>
<keyword evidence="2" id="KW-1185">Reference proteome</keyword>
<protein>
    <submittedName>
        <fullName evidence="1">Uncharacterized protein</fullName>
    </submittedName>
</protein>
<sequence length="69" mass="8169">MGSLSIWWTMWITQGGINTAIPPRRHKMELSDFLKLPLLCDGIGSQIRLRRRWEQYTGKGEHLFFMKFS</sequence>
<reference evidence="1 2" key="1">
    <citation type="journal article" date="2024" name="Commun. Biol.">
        <title>Comparative genomic analysis of thermophilic fungi reveals convergent evolutionary adaptations and gene losses.</title>
        <authorList>
            <person name="Steindorff A.S."/>
            <person name="Aguilar-Pontes M.V."/>
            <person name="Robinson A.J."/>
            <person name="Andreopoulos B."/>
            <person name="LaButti K."/>
            <person name="Kuo A."/>
            <person name="Mondo S."/>
            <person name="Riley R."/>
            <person name="Otillar R."/>
            <person name="Haridas S."/>
            <person name="Lipzen A."/>
            <person name="Grimwood J."/>
            <person name="Schmutz J."/>
            <person name="Clum A."/>
            <person name="Reid I.D."/>
            <person name="Moisan M.C."/>
            <person name="Butler G."/>
            <person name="Nguyen T.T.M."/>
            <person name="Dewar K."/>
            <person name="Conant G."/>
            <person name="Drula E."/>
            <person name="Henrissat B."/>
            <person name="Hansel C."/>
            <person name="Singer S."/>
            <person name="Hutchinson M.I."/>
            <person name="de Vries R.P."/>
            <person name="Natvig D.O."/>
            <person name="Powell A.J."/>
            <person name="Tsang A."/>
            <person name="Grigoriev I.V."/>
        </authorList>
    </citation>
    <scope>NUCLEOTIDE SEQUENCE [LARGE SCALE GENOMIC DNA]</scope>
    <source>
        <strain evidence="1 2">ATCC 24622</strain>
    </source>
</reference>
<dbReference type="EMBL" id="JAZHXJ010000116">
    <property type="protein sequence ID" value="KAL1873818.1"/>
    <property type="molecule type" value="Genomic_DNA"/>
</dbReference>
<dbReference type="Proteomes" id="UP001586593">
    <property type="component" value="Unassembled WGS sequence"/>
</dbReference>
<accession>A0ABR3XCZ3</accession>
<organism evidence="1 2">
    <name type="scientific">Phialemonium thermophilum</name>
    <dbReference type="NCBI Taxonomy" id="223376"/>
    <lineage>
        <taxon>Eukaryota</taxon>
        <taxon>Fungi</taxon>
        <taxon>Dikarya</taxon>
        <taxon>Ascomycota</taxon>
        <taxon>Pezizomycotina</taxon>
        <taxon>Sordariomycetes</taxon>
        <taxon>Sordariomycetidae</taxon>
        <taxon>Cephalothecales</taxon>
        <taxon>Cephalothecaceae</taxon>
        <taxon>Phialemonium</taxon>
    </lineage>
</organism>